<feature type="transmembrane region" description="Helical" evidence="11">
    <location>
        <begin position="40"/>
        <end position="59"/>
    </location>
</feature>
<feature type="transmembrane region" description="Helical" evidence="11">
    <location>
        <begin position="207"/>
        <end position="228"/>
    </location>
</feature>
<evidence type="ECO:0000256" key="4">
    <source>
        <dbReference type="ARBA" id="ARBA00022475"/>
    </source>
</evidence>
<dbReference type="EMBL" id="DRPZ01000248">
    <property type="protein sequence ID" value="HGY10344.1"/>
    <property type="molecule type" value="Genomic_DNA"/>
</dbReference>
<sequence>MRSFLRSREALVGMLFVALLVVTGLFNPNFFKPESIVEIFNASLTLVLITLGEMFVILTRGIDVSVGAVAGLAAVVLGTTLNLGWPLGLAVAAALATGMLAGAVNAVGITLLRVPPIIMTLGTLGIYRGLMRVITGGSWIENLPQNIKEPNLWNLLGIPFFVWVGLALLALTMVLTLRVRVARYFYAVGDNEDGAYLLGLPVRWTQFAAYTLAGLFAAFAAVVFTSQIGFVSMNAADGFELKAIAANVLGGVSLTGGVGTPLGAAIGALFLTAVHSMLIFLGVPGIWDNAFAGAILLAVVYVDYRVRTALELQQRQARIRGDLWGGEPS</sequence>
<dbReference type="Pfam" id="PF02653">
    <property type="entry name" value="BPD_transp_2"/>
    <property type="match status" value="1"/>
</dbReference>
<keyword evidence="5" id="KW-0997">Cell inner membrane</keyword>
<dbReference type="AlphaFoldDB" id="A0A7C4VDJ3"/>
<dbReference type="CDD" id="cd06579">
    <property type="entry name" value="TM_PBP1_transp_AraH_like"/>
    <property type="match status" value="1"/>
</dbReference>
<feature type="transmembrane region" description="Helical" evidence="11">
    <location>
        <begin position="248"/>
        <end position="271"/>
    </location>
</feature>
<protein>
    <recommendedName>
        <fullName evidence="10">Autoinducer 2 import system permease protein LsrC</fullName>
    </recommendedName>
</protein>
<dbReference type="InterPro" id="IPR001851">
    <property type="entry name" value="ABC_transp_permease"/>
</dbReference>
<evidence type="ECO:0000256" key="11">
    <source>
        <dbReference type="SAM" id="Phobius"/>
    </source>
</evidence>
<proteinExistence type="predicted"/>
<evidence type="ECO:0000313" key="12">
    <source>
        <dbReference type="EMBL" id="HGY10344.1"/>
    </source>
</evidence>
<comment type="subunit">
    <text evidence="2">The complex is composed of two ATP-binding proteins (LsrA), two transmembrane proteins (LsrC and LsrD) and a solute-binding protein (LsrB).</text>
</comment>
<accession>A0A7C4VDJ3</accession>
<comment type="function">
    <text evidence="9">Part of the ABC transporter complex LsrABCD involved in autoinducer 2 (AI-2) import. Probably responsible for the translocation of the substrate across the membrane.</text>
</comment>
<evidence type="ECO:0000256" key="6">
    <source>
        <dbReference type="ARBA" id="ARBA00022692"/>
    </source>
</evidence>
<keyword evidence="3" id="KW-0813">Transport</keyword>
<feature type="transmembrane region" description="Helical" evidence="11">
    <location>
        <begin position="278"/>
        <end position="302"/>
    </location>
</feature>
<feature type="transmembrane region" description="Helical" evidence="11">
    <location>
        <begin position="152"/>
        <end position="177"/>
    </location>
</feature>
<reference evidence="12" key="1">
    <citation type="journal article" date="2020" name="mSystems">
        <title>Genome- and Community-Level Interaction Insights into Carbon Utilization and Element Cycling Functions of Hydrothermarchaeota in Hydrothermal Sediment.</title>
        <authorList>
            <person name="Zhou Z."/>
            <person name="Liu Y."/>
            <person name="Xu W."/>
            <person name="Pan J."/>
            <person name="Luo Z.H."/>
            <person name="Li M."/>
        </authorList>
    </citation>
    <scope>NUCLEOTIDE SEQUENCE [LARGE SCALE GENOMIC DNA]</scope>
    <source>
        <strain evidence="12">HyVt-570</strain>
    </source>
</reference>
<evidence type="ECO:0000256" key="10">
    <source>
        <dbReference type="ARBA" id="ARBA00039382"/>
    </source>
</evidence>
<evidence type="ECO:0000256" key="1">
    <source>
        <dbReference type="ARBA" id="ARBA00004651"/>
    </source>
</evidence>
<dbReference type="GO" id="GO:0022857">
    <property type="term" value="F:transmembrane transporter activity"/>
    <property type="evidence" value="ECO:0007669"/>
    <property type="project" value="InterPro"/>
</dbReference>
<evidence type="ECO:0000256" key="8">
    <source>
        <dbReference type="ARBA" id="ARBA00023136"/>
    </source>
</evidence>
<dbReference type="Proteomes" id="UP000885759">
    <property type="component" value="Unassembled WGS sequence"/>
</dbReference>
<comment type="subcellular location">
    <subcellularLocation>
        <location evidence="1">Cell membrane</location>
        <topology evidence="1">Multi-pass membrane protein</topology>
    </subcellularLocation>
</comment>
<evidence type="ECO:0000256" key="9">
    <source>
        <dbReference type="ARBA" id="ARBA00025439"/>
    </source>
</evidence>
<keyword evidence="8 11" id="KW-0472">Membrane</keyword>
<feature type="transmembrane region" description="Helical" evidence="11">
    <location>
        <begin position="91"/>
        <end position="112"/>
    </location>
</feature>
<evidence type="ECO:0000256" key="3">
    <source>
        <dbReference type="ARBA" id="ARBA00022448"/>
    </source>
</evidence>
<evidence type="ECO:0000256" key="7">
    <source>
        <dbReference type="ARBA" id="ARBA00022989"/>
    </source>
</evidence>
<gene>
    <name evidence="12" type="ORF">ENK37_09910</name>
</gene>
<feature type="transmembrane region" description="Helical" evidence="11">
    <location>
        <begin position="66"/>
        <end position="85"/>
    </location>
</feature>
<dbReference type="PANTHER" id="PTHR32196:SF29">
    <property type="entry name" value="AUTOINDUCER 2 IMPORT SYSTEM PERMEASE PROTEIN LSRC"/>
    <property type="match status" value="1"/>
</dbReference>
<feature type="transmembrane region" description="Helical" evidence="11">
    <location>
        <begin position="119"/>
        <end position="140"/>
    </location>
</feature>
<keyword evidence="6 11" id="KW-0812">Transmembrane</keyword>
<name>A0A7C4VDJ3_9DEIN</name>
<dbReference type="GO" id="GO:0005886">
    <property type="term" value="C:plasma membrane"/>
    <property type="evidence" value="ECO:0007669"/>
    <property type="project" value="UniProtKB-SubCell"/>
</dbReference>
<keyword evidence="7 11" id="KW-1133">Transmembrane helix</keyword>
<evidence type="ECO:0000256" key="2">
    <source>
        <dbReference type="ARBA" id="ARBA00011262"/>
    </source>
</evidence>
<organism evidence="12">
    <name type="scientific">Oceanithermus profundus</name>
    <dbReference type="NCBI Taxonomy" id="187137"/>
    <lineage>
        <taxon>Bacteria</taxon>
        <taxon>Thermotogati</taxon>
        <taxon>Deinococcota</taxon>
        <taxon>Deinococci</taxon>
        <taxon>Thermales</taxon>
        <taxon>Thermaceae</taxon>
        <taxon>Oceanithermus</taxon>
    </lineage>
</organism>
<comment type="caution">
    <text evidence="12">The sequence shown here is derived from an EMBL/GenBank/DDBJ whole genome shotgun (WGS) entry which is preliminary data.</text>
</comment>
<dbReference type="PANTHER" id="PTHR32196">
    <property type="entry name" value="ABC TRANSPORTER PERMEASE PROTEIN YPHD-RELATED-RELATED"/>
    <property type="match status" value="1"/>
</dbReference>
<keyword evidence="4" id="KW-1003">Cell membrane</keyword>
<evidence type="ECO:0000256" key="5">
    <source>
        <dbReference type="ARBA" id="ARBA00022519"/>
    </source>
</evidence>